<comment type="similarity">
    <text evidence="1">Belongs to the LacAB/RpiB family.</text>
</comment>
<dbReference type="NCBIfam" id="TIGR01120">
    <property type="entry name" value="rpiB"/>
    <property type="match status" value="1"/>
</dbReference>
<keyword evidence="2 4" id="KW-0413">Isomerase</keyword>
<evidence type="ECO:0000313" key="4">
    <source>
        <dbReference type="EMBL" id="KXU34913.1"/>
    </source>
</evidence>
<dbReference type="Gene3D" id="3.40.1400.10">
    <property type="entry name" value="Sugar-phosphate isomerase, RpiB/LacA/LacB"/>
    <property type="match status" value="1"/>
</dbReference>
<organism evidence="4 5">
    <name type="scientific">Cephaloticoccus capnophilus</name>
    <dbReference type="NCBI Taxonomy" id="1548208"/>
    <lineage>
        <taxon>Bacteria</taxon>
        <taxon>Pseudomonadati</taxon>
        <taxon>Verrucomicrobiota</taxon>
        <taxon>Opitutia</taxon>
        <taxon>Opitutales</taxon>
        <taxon>Opitutaceae</taxon>
        <taxon>Cephaloticoccus</taxon>
    </lineage>
</organism>
<dbReference type="PIRSF" id="PIRSF005384">
    <property type="entry name" value="RpiB_LacA_B"/>
    <property type="match status" value="1"/>
</dbReference>
<reference evidence="4 5" key="1">
    <citation type="submission" date="2016-02" db="EMBL/GenBank/DDBJ databases">
        <authorList>
            <person name="Wen L."/>
            <person name="He K."/>
            <person name="Yang H."/>
        </authorList>
    </citation>
    <scope>NUCLEOTIDE SEQUENCE [LARGE SCALE GENOMIC DNA]</scope>
    <source>
        <strain evidence="4 5">CV41</strain>
    </source>
</reference>
<dbReference type="AlphaFoldDB" id="A0A139SK37"/>
<feature type="binding site" evidence="3">
    <location>
        <position position="135"/>
    </location>
    <ligand>
        <name>D-ribulose 5-phosphate</name>
        <dbReference type="ChEBI" id="CHEBI:58121"/>
    </ligand>
</feature>
<evidence type="ECO:0000256" key="1">
    <source>
        <dbReference type="ARBA" id="ARBA00008754"/>
    </source>
</evidence>
<dbReference type="InterPro" id="IPR003500">
    <property type="entry name" value="RpiB_LacA_LacB"/>
</dbReference>
<dbReference type="InterPro" id="IPR004785">
    <property type="entry name" value="RpiB"/>
</dbReference>
<dbReference type="STRING" id="1548208.AXK12_06680"/>
<dbReference type="PANTHER" id="PTHR30345:SF0">
    <property type="entry name" value="DNA DAMAGE-REPAIR_TOLERATION PROTEIN DRT102"/>
    <property type="match status" value="1"/>
</dbReference>
<dbReference type="Pfam" id="PF02502">
    <property type="entry name" value="LacAB_rpiB"/>
    <property type="match status" value="1"/>
</dbReference>
<dbReference type="GO" id="GO:0016861">
    <property type="term" value="F:intramolecular oxidoreductase activity, interconverting aldoses and ketoses"/>
    <property type="evidence" value="ECO:0007669"/>
    <property type="project" value="UniProtKB-ARBA"/>
</dbReference>
<dbReference type="GO" id="GO:0005975">
    <property type="term" value="P:carbohydrate metabolic process"/>
    <property type="evidence" value="ECO:0007669"/>
    <property type="project" value="InterPro"/>
</dbReference>
<feature type="binding site" evidence="3">
    <location>
        <position position="112"/>
    </location>
    <ligand>
        <name>D-ribulose 5-phosphate</name>
        <dbReference type="ChEBI" id="CHEBI:58121"/>
    </ligand>
</feature>
<evidence type="ECO:0000313" key="5">
    <source>
        <dbReference type="Proteomes" id="UP000071392"/>
    </source>
</evidence>
<dbReference type="EMBL" id="LSZP01000047">
    <property type="protein sequence ID" value="KXU34913.1"/>
    <property type="molecule type" value="Genomic_DNA"/>
</dbReference>
<proteinExistence type="inferred from homology"/>
<feature type="binding site" evidence="3">
    <location>
        <begin position="10"/>
        <end position="11"/>
    </location>
    <ligand>
        <name>D-ribulose 5-phosphate</name>
        <dbReference type="ChEBI" id="CHEBI:58121"/>
    </ligand>
</feature>
<evidence type="ECO:0000256" key="3">
    <source>
        <dbReference type="PIRSR" id="PIRSR005384-2"/>
    </source>
</evidence>
<dbReference type="PANTHER" id="PTHR30345">
    <property type="entry name" value="RIBOSE-5-PHOSPHATE ISOMERASE B"/>
    <property type="match status" value="1"/>
</dbReference>
<feature type="binding site" evidence="3">
    <location>
        <position position="102"/>
    </location>
    <ligand>
        <name>D-ribulose 5-phosphate</name>
        <dbReference type="ChEBI" id="CHEBI:58121"/>
    </ligand>
</feature>
<gene>
    <name evidence="4" type="ORF">AXK12_06680</name>
</gene>
<dbReference type="NCBIfam" id="TIGR00689">
    <property type="entry name" value="rpiB_lacA_lacB"/>
    <property type="match status" value="1"/>
</dbReference>
<dbReference type="Proteomes" id="UP000071392">
    <property type="component" value="Unassembled WGS sequence"/>
</dbReference>
<protein>
    <submittedName>
        <fullName evidence="4">Ribose-5-phosphate isomerase</fullName>
    </submittedName>
</protein>
<comment type="caution">
    <text evidence="4">The sequence shown here is derived from an EMBL/GenBank/DDBJ whole genome shotgun (WGS) entry which is preliminary data.</text>
</comment>
<dbReference type="RefSeq" id="WP_068712617.1">
    <property type="nucleotide sequence ID" value="NZ_LSZP01000047.1"/>
</dbReference>
<dbReference type="SUPFAM" id="SSF89623">
    <property type="entry name" value="Ribose/Galactose isomerase RpiB/AlsB"/>
    <property type="match status" value="1"/>
</dbReference>
<sequence>MKFSIAIGSDHAGFRYKEAIKAMLLEEGHTVRDYGTDSGETSCDYPDYCFPVARAVAAGEVQRGIVLGGSGNGEAMSANRVKGVRCGLCWNEQVAIWNRAHNDANCLSLGERTISLEDALRIVRVWLATPFEGGRHLPRIEKLDSLA</sequence>
<dbReference type="OrthoDB" id="1778624at2"/>
<name>A0A139SK37_9BACT</name>
<evidence type="ECO:0000256" key="2">
    <source>
        <dbReference type="ARBA" id="ARBA00023235"/>
    </source>
</evidence>
<dbReference type="NCBIfam" id="NF004051">
    <property type="entry name" value="PRK05571.1"/>
    <property type="match status" value="1"/>
</dbReference>
<keyword evidence="5" id="KW-1185">Reference proteome</keyword>
<feature type="binding site" evidence="3">
    <location>
        <position position="139"/>
    </location>
    <ligand>
        <name>D-ribulose 5-phosphate</name>
        <dbReference type="ChEBI" id="CHEBI:58121"/>
    </ligand>
</feature>
<accession>A0A139SK37</accession>
<feature type="binding site" evidence="3">
    <location>
        <begin position="69"/>
        <end position="73"/>
    </location>
    <ligand>
        <name>D-ribulose 5-phosphate</name>
        <dbReference type="ChEBI" id="CHEBI:58121"/>
    </ligand>
</feature>
<dbReference type="InterPro" id="IPR036569">
    <property type="entry name" value="RpiB_LacA_LacB_sf"/>
</dbReference>